<dbReference type="OrthoDB" id="5407099at2759"/>
<dbReference type="Proteomes" id="UP000326924">
    <property type="component" value="Unassembled WGS sequence"/>
</dbReference>
<evidence type="ECO:0000313" key="2">
    <source>
        <dbReference type="EMBL" id="KAA8908332.1"/>
    </source>
</evidence>
<dbReference type="AlphaFoldDB" id="A0A5J5EZI6"/>
<comment type="caution">
    <text evidence="2">The sequence shown here is derived from an EMBL/GenBank/DDBJ whole genome shotgun (WGS) entry which is preliminary data.</text>
</comment>
<name>A0A5J5EZI6_9PEZI</name>
<evidence type="ECO:0000256" key="1">
    <source>
        <dbReference type="SAM" id="MobiDB-lite"/>
    </source>
</evidence>
<gene>
    <name evidence="2" type="ORF">FN846DRAFT_663357</name>
</gene>
<feature type="compositionally biased region" description="Polar residues" evidence="1">
    <location>
        <begin position="48"/>
        <end position="58"/>
    </location>
</feature>
<sequence>MPLIHHDRTVPTTRRSRSVRSEPRGNGYSHSHPRTAPSTVGPVRSVTPPMTTTATKPSLLTRLKHGGATTATSRPQLYHADSYGGQTTAATTNGPTSHVPRHARGYAAPAPTTAMRQPPTVGDRVHGAAKRVVGTLMLDRNKRAEGRVMEMGGAPAPVQPVRETTVPSVGGGRRRHSHGTRNYY</sequence>
<keyword evidence="3" id="KW-1185">Reference proteome</keyword>
<feature type="region of interest" description="Disordered" evidence="1">
    <location>
        <begin position="152"/>
        <end position="184"/>
    </location>
</feature>
<feature type="compositionally biased region" description="Polar residues" evidence="1">
    <location>
        <begin position="84"/>
        <end position="96"/>
    </location>
</feature>
<dbReference type="EMBL" id="VXIS01000069">
    <property type="protein sequence ID" value="KAA8908332.1"/>
    <property type="molecule type" value="Genomic_DNA"/>
</dbReference>
<feature type="region of interest" description="Disordered" evidence="1">
    <location>
        <begin position="1"/>
        <end position="99"/>
    </location>
</feature>
<protein>
    <submittedName>
        <fullName evidence="2">Uncharacterized protein</fullName>
    </submittedName>
</protein>
<dbReference type="InParanoid" id="A0A5J5EZI6"/>
<organism evidence="2 3">
    <name type="scientific">Sphaerosporella brunnea</name>
    <dbReference type="NCBI Taxonomy" id="1250544"/>
    <lineage>
        <taxon>Eukaryota</taxon>
        <taxon>Fungi</taxon>
        <taxon>Dikarya</taxon>
        <taxon>Ascomycota</taxon>
        <taxon>Pezizomycotina</taxon>
        <taxon>Pezizomycetes</taxon>
        <taxon>Pezizales</taxon>
        <taxon>Pyronemataceae</taxon>
        <taxon>Sphaerosporella</taxon>
    </lineage>
</organism>
<accession>A0A5J5EZI6</accession>
<feature type="compositionally biased region" description="Basic residues" evidence="1">
    <location>
        <begin position="172"/>
        <end position="184"/>
    </location>
</feature>
<reference evidence="2 3" key="1">
    <citation type="submission" date="2019-09" db="EMBL/GenBank/DDBJ databases">
        <title>Draft genome of the ectomycorrhizal ascomycete Sphaerosporella brunnea.</title>
        <authorList>
            <consortium name="DOE Joint Genome Institute"/>
            <person name="Benucci G.M."/>
            <person name="Marozzi G."/>
            <person name="Antonielli L."/>
            <person name="Sanchez S."/>
            <person name="Marco P."/>
            <person name="Wang X."/>
            <person name="Falini L.B."/>
            <person name="Barry K."/>
            <person name="Haridas S."/>
            <person name="Lipzen A."/>
            <person name="Labutti K."/>
            <person name="Grigoriev I.V."/>
            <person name="Murat C."/>
            <person name="Martin F."/>
            <person name="Albertini E."/>
            <person name="Donnini D."/>
            <person name="Bonito G."/>
        </authorList>
    </citation>
    <scope>NUCLEOTIDE SEQUENCE [LARGE SCALE GENOMIC DNA]</scope>
    <source>
        <strain evidence="2 3">Sb_GMNB300</strain>
    </source>
</reference>
<proteinExistence type="predicted"/>
<evidence type="ECO:0000313" key="3">
    <source>
        <dbReference type="Proteomes" id="UP000326924"/>
    </source>
</evidence>